<reference evidence="3" key="1">
    <citation type="submission" date="2016-01" db="EMBL/GenBank/DDBJ databases">
        <title>Genome sequencing of Roseivirga ehrenbergii KMM 6017.</title>
        <authorList>
            <person name="Selvaratnam C."/>
            <person name="Thevarajoo S."/>
            <person name="Goh K.M."/>
            <person name="Ee R."/>
            <person name="Chan K.-G."/>
            <person name="Chong C.S."/>
        </authorList>
    </citation>
    <scope>NUCLEOTIDE SEQUENCE [LARGE SCALE GENOMIC DNA]</scope>
    <source>
        <strain evidence="3">KMM 6017</strain>
    </source>
</reference>
<comment type="caution">
    <text evidence="3">The sequence shown here is derived from an EMBL/GenBank/DDBJ whole genome shotgun (WGS) entry which is preliminary data.</text>
</comment>
<feature type="chain" id="PRO_5007574591" description="DUF5683 domain-containing protein" evidence="1">
    <location>
        <begin position="20"/>
        <end position="193"/>
    </location>
</feature>
<evidence type="ECO:0000256" key="1">
    <source>
        <dbReference type="SAM" id="SignalP"/>
    </source>
</evidence>
<dbReference type="InterPro" id="IPR043738">
    <property type="entry name" value="DUF5683"/>
</dbReference>
<keyword evidence="4" id="KW-1185">Reference proteome</keyword>
<evidence type="ECO:0000313" key="4">
    <source>
        <dbReference type="Proteomes" id="UP000075583"/>
    </source>
</evidence>
<dbReference type="STRING" id="279360.MB14_02470"/>
<dbReference type="Proteomes" id="UP000075583">
    <property type="component" value="Unassembled WGS sequence"/>
</dbReference>
<dbReference type="Pfam" id="PF18935">
    <property type="entry name" value="DUF5683"/>
    <property type="match status" value="1"/>
</dbReference>
<feature type="signal peptide" evidence="1">
    <location>
        <begin position="1"/>
        <end position="19"/>
    </location>
</feature>
<dbReference type="OrthoDB" id="9813910at2"/>
<evidence type="ECO:0000313" key="3">
    <source>
        <dbReference type="EMBL" id="KYG77084.1"/>
    </source>
</evidence>
<accession>A0A150XEJ2</accession>
<name>A0A150XEJ2_ROSEK</name>
<keyword evidence="1" id="KW-0732">Signal</keyword>
<organism evidence="3 4">
    <name type="scientific">Roseivirga ehrenbergii (strain DSM 102268 / JCM 13514 / KCTC 12282 / NCIMB 14502 / KMM 6017)</name>
    <dbReference type="NCBI Taxonomy" id="279360"/>
    <lineage>
        <taxon>Bacteria</taxon>
        <taxon>Pseudomonadati</taxon>
        <taxon>Bacteroidota</taxon>
        <taxon>Cytophagia</taxon>
        <taxon>Cytophagales</taxon>
        <taxon>Roseivirgaceae</taxon>
        <taxon>Roseivirga</taxon>
    </lineage>
</organism>
<dbReference type="AlphaFoldDB" id="A0A150XEJ2"/>
<evidence type="ECO:0000259" key="2">
    <source>
        <dbReference type="Pfam" id="PF18935"/>
    </source>
</evidence>
<dbReference type="RefSeq" id="WP_062591194.1">
    <property type="nucleotide sequence ID" value="NZ_LQZQ01000012.1"/>
</dbReference>
<proteinExistence type="predicted"/>
<gene>
    <name evidence="3" type="ORF">MB14_02470</name>
</gene>
<feature type="domain" description="DUF5683" evidence="2">
    <location>
        <begin position="45"/>
        <end position="187"/>
    </location>
</feature>
<dbReference type="EMBL" id="LQZQ01000012">
    <property type="protein sequence ID" value="KYG77084.1"/>
    <property type="molecule type" value="Genomic_DNA"/>
</dbReference>
<protein>
    <recommendedName>
        <fullName evidence="2">DUF5683 domain-containing protein</fullName>
    </recommendedName>
</protein>
<sequence>MQKIIFLVSFFALGFGAMAQDPIEIMDKGLVEGDTVPPDIELRKEYDPKRASTLSAIFPGLGQIYNDSWWKAPIIYVGMGTSIYFIDYNNQKRKDYTVLVKELLAKQKNGETINENELRVYRRNADYWRKNRDLVFLTTLAIYGLNIIEASIDAHLKGFNVNDNLANFKPKVGVINNGTTYLGVGVTIPIRSR</sequence>